<dbReference type="EMBL" id="FNTI01000001">
    <property type="protein sequence ID" value="SEC43082.1"/>
    <property type="molecule type" value="Genomic_DNA"/>
</dbReference>
<dbReference type="OrthoDB" id="8240432at2"/>
<evidence type="ECO:0000313" key="3">
    <source>
        <dbReference type="Proteomes" id="UP000183208"/>
    </source>
</evidence>
<sequence>MIIKRSVPWHTCSTYNRLAHVLERLGLALIGASCGLFVAGVSSIDLIGSAQVVLAMMLYGAAGFYLGIDLPQAHHMHLQRPHGLGISADRLELLTAAGTFLIAVVTVVSISNIVLGETVSARTAGIIGLSWVISATMQIAVGVIARIKLARAAETAKRALFFE</sequence>
<keyword evidence="1" id="KW-0812">Transmembrane</keyword>
<dbReference type="AlphaFoldDB" id="A0A1M6UA38"/>
<feature type="transmembrane region" description="Helical" evidence="1">
    <location>
        <begin position="21"/>
        <end position="44"/>
    </location>
</feature>
<dbReference type="Proteomes" id="UP000183208">
    <property type="component" value="Unassembled WGS sequence"/>
</dbReference>
<evidence type="ECO:0000313" key="2">
    <source>
        <dbReference type="EMBL" id="SEC43082.1"/>
    </source>
</evidence>
<feature type="transmembrane region" description="Helical" evidence="1">
    <location>
        <begin position="50"/>
        <end position="70"/>
    </location>
</feature>
<protein>
    <submittedName>
        <fullName evidence="2">Uncharacterized protein</fullName>
    </submittedName>
</protein>
<organism evidence="2 3">
    <name type="scientific">Bradyrhizobium lablabi</name>
    <dbReference type="NCBI Taxonomy" id="722472"/>
    <lineage>
        <taxon>Bacteria</taxon>
        <taxon>Pseudomonadati</taxon>
        <taxon>Pseudomonadota</taxon>
        <taxon>Alphaproteobacteria</taxon>
        <taxon>Hyphomicrobiales</taxon>
        <taxon>Nitrobacteraceae</taxon>
        <taxon>Bradyrhizobium</taxon>
    </lineage>
</organism>
<proteinExistence type="predicted"/>
<name>A0A1M6UA38_9BRAD</name>
<keyword evidence="1" id="KW-1133">Transmembrane helix</keyword>
<reference evidence="2 3" key="1">
    <citation type="submission" date="2016-10" db="EMBL/GenBank/DDBJ databases">
        <authorList>
            <person name="de Groot N.N."/>
        </authorList>
    </citation>
    <scope>NUCLEOTIDE SEQUENCE [LARGE SCALE GENOMIC DNA]</scope>
    <source>
        <strain evidence="2 3">GAS522</strain>
    </source>
</reference>
<keyword evidence="1" id="KW-0472">Membrane</keyword>
<evidence type="ECO:0000256" key="1">
    <source>
        <dbReference type="SAM" id="Phobius"/>
    </source>
</evidence>
<gene>
    <name evidence="2" type="ORF">SAMN05444171_1388</name>
</gene>
<feature type="transmembrane region" description="Helical" evidence="1">
    <location>
        <begin position="126"/>
        <end position="147"/>
    </location>
</feature>
<feature type="transmembrane region" description="Helical" evidence="1">
    <location>
        <begin position="91"/>
        <end position="114"/>
    </location>
</feature>
<dbReference type="RefSeq" id="WP_074817181.1">
    <property type="nucleotide sequence ID" value="NZ_FNTI01000001.1"/>
</dbReference>
<accession>A0A1M6UA38</accession>